<keyword evidence="1" id="KW-0732">Signal</keyword>
<dbReference type="RefSeq" id="WP_315652287.1">
    <property type="nucleotide sequence ID" value="NZ_JAVXZY010000009.1"/>
</dbReference>
<keyword evidence="3" id="KW-1185">Reference proteome</keyword>
<reference evidence="2" key="1">
    <citation type="submission" date="2023-09" db="EMBL/GenBank/DDBJ databases">
        <title>Paucibacter sp. APW11 Genome sequencing and assembly.</title>
        <authorList>
            <person name="Kim I."/>
        </authorList>
    </citation>
    <scope>NUCLEOTIDE SEQUENCE</scope>
    <source>
        <strain evidence="2">APW11</strain>
    </source>
</reference>
<evidence type="ECO:0000313" key="3">
    <source>
        <dbReference type="Proteomes" id="UP001246372"/>
    </source>
</evidence>
<comment type="caution">
    <text evidence="2">The sequence shown here is derived from an EMBL/GenBank/DDBJ whole genome shotgun (WGS) entry which is preliminary data.</text>
</comment>
<feature type="signal peptide" evidence="1">
    <location>
        <begin position="1"/>
        <end position="31"/>
    </location>
</feature>
<evidence type="ECO:0000313" key="2">
    <source>
        <dbReference type="EMBL" id="MDT9001400.1"/>
    </source>
</evidence>
<dbReference type="EMBL" id="JAVXZY010000009">
    <property type="protein sequence ID" value="MDT9001400.1"/>
    <property type="molecule type" value="Genomic_DNA"/>
</dbReference>
<gene>
    <name evidence="2" type="ORF">RQP53_19120</name>
</gene>
<accession>A0ABU3PG86</accession>
<dbReference type="Proteomes" id="UP001246372">
    <property type="component" value="Unassembled WGS sequence"/>
</dbReference>
<proteinExistence type="predicted"/>
<protein>
    <submittedName>
        <fullName evidence="2">DUF2946 family protein</fullName>
    </submittedName>
</protein>
<organism evidence="2 3">
    <name type="scientific">Roseateles aquae</name>
    <dbReference type="NCBI Taxonomy" id="3077235"/>
    <lineage>
        <taxon>Bacteria</taxon>
        <taxon>Pseudomonadati</taxon>
        <taxon>Pseudomonadota</taxon>
        <taxon>Betaproteobacteria</taxon>
        <taxon>Burkholderiales</taxon>
        <taxon>Sphaerotilaceae</taxon>
        <taxon>Roseateles</taxon>
    </lineage>
</organism>
<feature type="chain" id="PRO_5045096473" evidence="1">
    <location>
        <begin position="32"/>
        <end position="132"/>
    </location>
</feature>
<dbReference type="Pfam" id="PF11162">
    <property type="entry name" value="DUF2946"/>
    <property type="match status" value="1"/>
</dbReference>
<sequence length="132" mass="13913">MRARPCALQRWLVLAALLLATLAPAVSQALAWSRGDALAWSQVCRASVVSPRAQASILAARAAKDKESVHGLFEHCPSCAAQAQDLAPPPATGLALPARLEPSQAMPERFFSAAVTNPVWLPGQSRAPPSLI</sequence>
<evidence type="ECO:0000256" key="1">
    <source>
        <dbReference type="SAM" id="SignalP"/>
    </source>
</evidence>
<name>A0ABU3PG86_9BURK</name>
<dbReference type="InterPro" id="IPR021333">
    <property type="entry name" value="DUF2946"/>
</dbReference>